<evidence type="ECO:0000313" key="2">
    <source>
        <dbReference type="Proteomes" id="UP000026682"/>
    </source>
</evidence>
<evidence type="ECO:0000313" key="1">
    <source>
        <dbReference type="EMBL" id="KAK96133.1"/>
    </source>
</evidence>
<proteinExistence type="predicted"/>
<dbReference type="Pfam" id="PF09859">
    <property type="entry name" value="Oxygenase-NA"/>
    <property type="match status" value="1"/>
</dbReference>
<accession>A0A158M7X3</accession>
<dbReference type="InterPro" id="IPR018655">
    <property type="entry name" value="DUF2086"/>
</dbReference>
<dbReference type="Proteomes" id="UP000026682">
    <property type="component" value="Unassembled WGS sequence"/>
</dbReference>
<dbReference type="GeneID" id="93121523"/>
<sequence>MKVPQELLDAQGWALLERKLDALACEALRNGQIPPWVAALREPLEPLARRWLAHSGAASGQARANQPCLQVQTLTAGQGQPLAASHAPDCFPLQVLILLSAPGRDFTAGHAIAVEQRPRMQSRPTVLPLEQGSIALCATGPRPLQGHRGPYNTLLRLGIGSVRSGERLSCVLRWRI</sequence>
<dbReference type="EMBL" id="JFZZ01000044">
    <property type="protein sequence ID" value="KAK96133.1"/>
    <property type="molecule type" value="Genomic_DNA"/>
</dbReference>
<dbReference type="AlphaFoldDB" id="A0A158M7X3"/>
<dbReference type="PATRIC" id="fig|1331206.3.peg.982"/>
<comment type="caution">
    <text evidence="1">The sequence shown here is derived from an EMBL/GenBank/DDBJ whole genome shotgun (WGS) entry which is preliminary data.</text>
</comment>
<protein>
    <submittedName>
        <fullName evidence="1">Damaged DNA methylation oxygenase domain protein</fullName>
    </submittedName>
</protein>
<organism evidence="1 2">
    <name type="scientific">Bordetella holmesii CDC-H585-BH</name>
    <dbReference type="NCBI Taxonomy" id="1331206"/>
    <lineage>
        <taxon>Bacteria</taxon>
        <taxon>Pseudomonadati</taxon>
        <taxon>Pseudomonadota</taxon>
        <taxon>Betaproteobacteria</taxon>
        <taxon>Burkholderiales</taxon>
        <taxon>Alcaligenaceae</taxon>
        <taxon>Bordetella</taxon>
    </lineage>
</organism>
<dbReference type="RefSeq" id="WP_005017869.1">
    <property type="nucleotide sequence ID" value="NZ_JFZZ01000044.1"/>
</dbReference>
<dbReference type="STRING" id="35814.BBB42_01410"/>
<reference evidence="1 2" key="1">
    <citation type="submission" date="2014-03" db="EMBL/GenBank/DDBJ databases">
        <title>Genome sequence of Bordetella holmseii.</title>
        <authorList>
            <person name="Harvill E."/>
            <person name="Goodfield L.L."/>
            <person name="Ivanov Y."/>
            <person name="Meyer J.A."/>
            <person name="Newth C."/>
            <person name="Cassiday P."/>
            <person name="Tondella M.L."/>
            <person name="Liao P."/>
            <person name="Zimmerman J."/>
            <person name="Meert K."/>
            <person name="Wessel D."/>
            <person name="Berger J."/>
            <person name="Dean J.M."/>
            <person name="Holubkov R."/>
            <person name="Burr J."/>
            <person name="Liu T."/>
            <person name="Brinkac L.M."/>
            <person name="Sanka R."/>
            <person name="Kim M."/>
            <person name="Losada L."/>
        </authorList>
    </citation>
    <scope>NUCLEOTIDE SEQUENCE [LARGE SCALE GENOMIC DNA]</scope>
    <source>
        <strain evidence="1 2">CDC-H585-BH</strain>
    </source>
</reference>
<name>A0A158M7X3_9BORD</name>
<gene>
    <name evidence="1" type="ORF">L497_3346</name>
</gene>